<proteinExistence type="predicted"/>
<gene>
    <name evidence="1" type="ORF">Cvel_6651</name>
</gene>
<reference evidence="1" key="1">
    <citation type="submission" date="2014-11" db="EMBL/GenBank/DDBJ databases">
        <authorList>
            <person name="Otto D Thomas"/>
            <person name="Naeem Raeece"/>
        </authorList>
    </citation>
    <scope>NUCLEOTIDE SEQUENCE</scope>
</reference>
<name>A0A0G4HFW7_9ALVE</name>
<dbReference type="PhylomeDB" id="A0A0G4HFW7"/>
<dbReference type="EMBL" id="CDMZ01002535">
    <property type="protein sequence ID" value="CEM42806.1"/>
    <property type="molecule type" value="Genomic_DNA"/>
</dbReference>
<dbReference type="AlphaFoldDB" id="A0A0G4HFW7"/>
<accession>A0A0G4HFW7</accession>
<organism evidence="1">
    <name type="scientific">Chromera velia CCMP2878</name>
    <dbReference type="NCBI Taxonomy" id="1169474"/>
    <lineage>
        <taxon>Eukaryota</taxon>
        <taxon>Sar</taxon>
        <taxon>Alveolata</taxon>
        <taxon>Colpodellida</taxon>
        <taxon>Chromeraceae</taxon>
        <taxon>Chromera</taxon>
    </lineage>
</organism>
<dbReference type="VEuPathDB" id="CryptoDB:Cvel_6651"/>
<evidence type="ECO:0000313" key="1">
    <source>
        <dbReference type="EMBL" id="CEM42806.1"/>
    </source>
</evidence>
<sequence length="406" mass="45146">MSSPHADRMEVEHAAKRLIRQAVQPSGAFQGLEEPAVPLPHSVKADMAFRPHGCKEDLWLAVQVKSAATLKISGTSSYCEFQRVGHYREMLIICVVLHGDGSKAGGCLEGGLKSSWSSPRAWAFEGPSLGHLKTNLRIISGGKYDTPESRCTFTNTSVAPGSRPLADVLLSAYLNARSSSENTSSGIHLRPLDYLRNQVGASIQTEMETRRWLTQVLFDPAGMVMEDAPCSSLPYDTVARPLCGEASASPFLKVQLKTAYWRRQSKWGPMARVNSFRKCGHRGSLPYVRGDFDVFLVGPPRNKSRLLALQTKGDNRESPFQGSEMHFPSLFYMFLSSDMEELGFLTSGEKNGKCGFDLDFIEDRRHRSGSRTAELLPWRHDLTERSLQKALERLNSKFPGKFTSVK</sequence>
<protein>
    <submittedName>
        <fullName evidence="1">Uncharacterized protein</fullName>
    </submittedName>
</protein>